<evidence type="ECO:0000259" key="3">
    <source>
        <dbReference type="Pfam" id="PF01361"/>
    </source>
</evidence>
<keyword evidence="2" id="KW-0413">Isomerase</keyword>
<dbReference type="Gene3D" id="3.30.429.10">
    <property type="entry name" value="Macrophage Migration Inhibitory Factor"/>
    <property type="match status" value="1"/>
</dbReference>
<reference evidence="4 5" key="1">
    <citation type="submission" date="2022-05" db="EMBL/GenBank/DDBJ databases">
        <title>Genome Resource of Streptomyces lavenduligriseus GA1-1, a Strain with Broad-Spectrum Antifungal Activity against Phytopathogenic Fungi.</title>
        <authorList>
            <person name="Qi D."/>
        </authorList>
    </citation>
    <scope>NUCLEOTIDE SEQUENCE [LARGE SCALE GENOMIC DNA]</scope>
    <source>
        <strain evidence="4 5">GA1-1</strain>
    </source>
</reference>
<dbReference type="RefSeq" id="WP_249456831.1">
    <property type="nucleotide sequence ID" value="NZ_JAMCCK010000003.1"/>
</dbReference>
<dbReference type="Pfam" id="PF01361">
    <property type="entry name" value="Tautomerase"/>
    <property type="match status" value="1"/>
</dbReference>
<dbReference type="PANTHER" id="PTHR35530:SF1">
    <property type="entry name" value="2-HYDROXYMUCONATE TAUTOMERASE"/>
    <property type="match status" value="1"/>
</dbReference>
<comment type="caution">
    <text evidence="4">The sequence shown here is derived from an EMBL/GenBank/DDBJ whole genome shotgun (WGS) entry which is preliminary data.</text>
</comment>
<comment type="similarity">
    <text evidence="1">Belongs to the 4-oxalocrotonate tautomerase family.</text>
</comment>
<protein>
    <submittedName>
        <fullName evidence="4">Tautomerase family protein</fullName>
    </submittedName>
</protein>
<dbReference type="PANTHER" id="PTHR35530">
    <property type="entry name" value="TAUTOMERASE-RELATED"/>
    <property type="match status" value="1"/>
</dbReference>
<gene>
    <name evidence="4" type="ORF">M4438_01595</name>
</gene>
<sequence length="63" mass="6584">MPVVTIDWWRGSTADTRATTVKRVTEAVAQGAGCPEEAVTVIIRETDPAFWGRGGALAAPGAD</sequence>
<dbReference type="InterPro" id="IPR004370">
    <property type="entry name" value="4-OT-like_dom"/>
</dbReference>
<evidence type="ECO:0000256" key="1">
    <source>
        <dbReference type="ARBA" id="ARBA00006723"/>
    </source>
</evidence>
<feature type="domain" description="4-oxalocrotonate tautomerase-like" evidence="3">
    <location>
        <begin position="2"/>
        <end position="56"/>
    </location>
</feature>
<dbReference type="Proteomes" id="UP001202052">
    <property type="component" value="Unassembled WGS sequence"/>
</dbReference>
<proteinExistence type="inferred from homology"/>
<dbReference type="SUPFAM" id="SSF55331">
    <property type="entry name" value="Tautomerase/MIF"/>
    <property type="match status" value="1"/>
</dbReference>
<name>A0ABT0NL95_9ACTN</name>
<evidence type="ECO:0000313" key="5">
    <source>
        <dbReference type="Proteomes" id="UP001202052"/>
    </source>
</evidence>
<organism evidence="4 5">
    <name type="scientific">Streptomyces lavenduligriseus</name>
    <dbReference type="NCBI Taxonomy" id="67315"/>
    <lineage>
        <taxon>Bacteria</taxon>
        <taxon>Bacillati</taxon>
        <taxon>Actinomycetota</taxon>
        <taxon>Actinomycetes</taxon>
        <taxon>Kitasatosporales</taxon>
        <taxon>Streptomycetaceae</taxon>
        <taxon>Streptomyces</taxon>
    </lineage>
</organism>
<dbReference type="EMBL" id="JAMCCK010000003">
    <property type="protein sequence ID" value="MCL3992237.1"/>
    <property type="molecule type" value="Genomic_DNA"/>
</dbReference>
<dbReference type="InterPro" id="IPR014347">
    <property type="entry name" value="Tautomerase/MIF_sf"/>
</dbReference>
<evidence type="ECO:0000256" key="2">
    <source>
        <dbReference type="ARBA" id="ARBA00023235"/>
    </source>
</evidence>
<keyword evidence="5" id="KW-1185">Reference proteome</keyword>
<accession>A0ABT0NL95</accession>
<evidence type="ECO:0000313" key="4">
    <source>
        <dbReference type="EMBL" id="MCL3992237.1"/>
    </source>
</evidence>